<dbReference type="Proteomes" id="UP000029108">
    <property type="component" value="Unassembled WGS sequence"/>
</dbReference>
<evidence type="ECO:0000313" key="1">
    <source>
        <dbReference type="EMBL" id="KFI46120.1"/>
    </source>
</evidence>
<proteinExistence type="predicted"/>
<keyword evidence="2" id="KW-1185">Reference proteome</keyword>
<name>A0A086ZHX0_9BIFI</name>
<dbReference type="AlphaFoldDB" id="A0A086ZHX0"/>
<evidence type="ECO:0000313" key="2">
    <source>
        <dbReference type="Proteomes" id="UP000029108"/>
    </source>
</evidence>
<accession>A0A086ZHX0</accession>
<reference evidence="1 2" key="1">
    <citation type="submission" date="2014-03" db="EMBL/GenBank/DDBJ databases">
        <title>Genomics of Bifidobacteria.</title>
        <authorList>
            <person name="Ventura M."/>
            <person name="Milani C."/>
            <person name="Lugli G.A."/>
        </authorList>
    </citation>
    <scope>NUCLEOTIDE SEQUENCE [LARGE SCALE GENOMIC DNA]</scope>
    <source>
        <strain evidence="1 2">DSM 23969</strain>
    </source>
</reference>
<comment type="caution">
    <text evidence="1">The sequence shown here is derived from an EMBL/GenBank/DDBJ whole genome shotgun (WGS) entry which is preliminary data.</text>
</comment>
<sequence>MNTTTTTIMSMDTIAEAYRTDRLELGPTNATRQWARETLGAWLDQLTGRPTKGNGWKPMLATLMRESLPVRDAMIYSVLSPLTSRDTIIRLASEAHTPDMKRLSTSILDHALRDPKTETDHALVSAAVSQLRDIAATADSDQDAKYKANVLATIAYLEWVDGRQHDAMLDAQDAADHDKDNTLAGVVGALVVRDVHPAYLD</sequence>
<protein>
    <submittedName>
        <fullName evidence="1">Uncharacterized protein</fullName>
    </submittedName>
</protein>
<gene>
    <name evidence="1" type="ORF">BBIA_2085</name>
</gene>
<dbReference type="RefSeq" id="WP_033496010.1">
    <property type="nucleotide sequence ID" value="NZ_JDUU01000033.1"/>
</dbReference>
<organism evidence="1 2">
    <name type="scientific">Bifidobacterium biavatii DSM 23969</name>
    <dbReference type="NCBI Taxonomy" id="1437608"/>
    <lineage>
        <taxon>Bacteria</taxon>
        <taxon>Bacillati</taxon>
        <taxon>Actinomycetota</taxon>
        <taxon>Actinomycetes</taxon>
        <taxon>Bifidobacteriales</taxon>
        <taxon>Bifidobacteriaceae</taxon>
        <taxon>Bifidobacterium</taxon>
    </lineage>
</organism>
<dbReference type="EMBL" id="JGYN01000040">
    <property type="protein sequence ID" value="KFI46120.1"/>
    <property type="molecule type" value="Genomic_DNA"/>
</dbReference>